<protein>
    <submittedName>
        <fullName evidence="9">Rhamnulokinase</fullName>
    </submittedName>
</protein>
<evidence type="ECO:0000259" key="8">
    <source>
        <dbReference type="Pfam" id="PF02782"/>
    </source>
</evidence>
<gene>
    <name evidence="9" type="ORF">C7Y71_005595</name>
</gene>
<dbReference type="PANTHER" id="PTHR43095:SF5">
    <property type="entry name" value="XYLULOSE KINASE"/>
    <property type="match status" value="1"/>
</dbReference>
<proteinExistence type="inferred from homology"/>
<evidence type="ECO:0000313" key="9">
    <source>
        <dbReference type="EMBL" id="QFQ12527.1"/>
    </source>
</evidence>
<dbReference type="Proteomes" id="UP000249375">
    <property type="component" value="Chromosome"/>
</dbReference>
<keyword evidence="10" id="KW-1185">Reference proteome</keyword>
<feature type="domain" description="Carbohydrate kinase FGGY N-terminal" evidence="7">
    <location>
        <begin position="3"/>
        <end position="242"/>
    </location>
</feature>
<dbReference type="InterPro" id="IPR013449">
    <property type="entry name" value="Rhamnulokinase"/>
</dbReference>
<keyword evidence="6" id="KW-0684">Rhamnose metabolism</keyword>
<evidence type="ECO:0000256" key="3">
    <source>
        <dbReference type="ARBA" id="ARBA00022741"/>
    </source>
</evidence>
<dbReference type="GO" id="GO:0019301">
    <property type="term" value="P:rhamnose catabolic process"/>
    <property type="evidence" value="ECO:0007669"/>
    <property type="project" value="InterPro"/>
</dbReference>
<dbReference type="SUPFAM" id="SSF53067">
    <property type="entry name" value="Actin-like ATPase domain"/>
    <property type="match status" value="2"/>
</dbReference>
<evidence type="ECO:0000256" key="4">
    <source>
        <dbReference type="ARBA" id="ARBA00022777"/>
    </source>
</evidence>
<evidence type="ECO:0000256" key="6">
    <source>
        <dbReference type="ARBA" id="ARBA00023308"/>
    </source>
</evidence>
<dbReference type="GO" id="GO:0005524">
    <property type="term" value="F:ATP binding"/>
    <property type="evidence" value="ECO:0007669"/>
    <property type="project" value="UniProtKB-KW"/>
</dbReference>
<dbReference type="PANTHER" id="PTHR43095">
    <property type="entry name" value="SUGAR KINASE"/>
    <property type="match status" value="1"/>
</dbReference>
<dbReference type="InterPro" id="IPR050406">
    <property type="entry name" value="FGGY_Carb_Kinase"/>
</dbReference>
<dbReference type="InterPro" id="IPR018485">
    <property type="entry name" value="FGGY_C"/>
</dbReference>
<sequence length="451" mass="48822">MKYIAADFGAGSGRVIVGESTPSGIALTEVHRFPNRQITLGGTVHWDFLALFEELKTGLKKAFSKYDDIVSIGIDTWGVDFGLIDRNGSLLANPVCYRDARTAGMLDKAFQSIPKEEFFALTGNQFMEINTVFQLLAMKERGDVALEVADKLLFMPDLFNYYLCGVAANEYTIATTSQMLNPSTQEWDAEVFSRLGLPIGIMQRIAPAGTILGELLPDVAEEVGAPAGIKVVTVGSHDTASAIASISPEVSDGWAFISSGTWSLMGIDTPSPIVTPDALASDFTNEGITNGHISFLRNITGLWLLQNLEQEWKAAGEDYTYTSLIADAEKSTVDSIVDVDAPCFSKPRSMSVAIRDYCKNGGMQVPETKGDFMRVVCMSLAAKYADVKTKLEQCSGQTIDTIYVVGGGSQNVLLNRLTAEKTGCRVVPCEKEATAIGNIMVQMSIQNNSTF</sequence>
<dbReference type="CDD" id="cd07771">
    <property type="entry name" value="ASKHA_NBD_FGGY_RhaB-like"/>
    <property type="match status" value="1"/>
</dbReference>
<keyword evidence="3" id="KW-0547">Nucleotide-binding</keyword>
<keyword evidence="2" id="KW-0808">Transferase</keyword>
<dbReference type="Pfam" id="PF00370">
    <property type="entry name" value="FGGY_N"/>
    <property type="match status" value="1"/>
</dbReference>
<dbReference type="AlphaFoldDB" id="A0A5P8E6N0"/>
<dbReference type="RefSeq" id="WP_111897394.1">
    <property type="nucleotide sequence ID" value="NZ_CP033459.1"/>
</dbReference>
<dbReference type="InterPro" id="IPR043129">
    <property type="entry name" value="ATPase_NBD"/>
</dbReference>
<dbReference type="Pfam" id="PF02782">
    <property type="entry name" value="FGGY_C"/>
    <property type="match status" value="1"/>
</dbReference>
<name>A0A5P8E6N0_9BACT</name>
<evidence type="ECO:0000313" key="10">
    <source>
        <dbReference type="Proteomes" id="UP000249375"/>
    </source>
</evidence>
<evidence type="ECO:0000259" key="7">
    <source>
        <dbReference type="Pfam" id="PF00370"/>
    </source>
</evidence>
<comment type="similarity">
    <text evidence="1">Belongs to the FGGY kinase family.</text>
</comment>
<accession>A0A5P8E6N0</accession>
<evidence type="ECO:0000256" key="5">
    <source>
        <dbReference type="ARBA" id="ARBA00022840"/>
    </source>
</evidence>
<reference evidence="9 10" key="1">
    <citation type="submission" date="2018-11" db="EMBL/GenBank/DDBJ databases">
        <authorList>
            <person name="Na S.W."/>
            <person name="Baik M."/>
        </authorList>
    </citation>
    <scope>NUCLEOTIDE SEQUENCE [LARGE SCALE GENOMIC DNA]</scope>
    <source>
        <strain evidence="9 10">E39</strain>
    </source>
</reference>
<keyword evidence="4 9" id="KW-0418">Kinase</keyword>
<evidence type="ECO:0000256" key="1">
    <source>
        <dbReference type="ARBA" id="ARBA00009156"/>
    </source>
</evidence>
<dbReference type="KEGG" id="alq:C7Y71_005595"/>
<dbReference type="Gene3D" id="3.30.420.40">
    <property type="match status" value="2"/>
</dbReference>
<keyword evidence="5" id="KW-0067">ATP-binding</keyword>
<evidence type="ECO:0000256" key="2">
    <source>
        <dbReference type="ARBA" id="ARBA00022679"/>
    </source>
</evidence>
<dbReference type="OrthoDB" id="9805576at2"/>
<feature type="domain" description="Carbohydrate kinase FGGY C-terminal" evidence="8">
    <location>
        <begin position="256"/>
        <end position="443"/>
    </location>
</feature>
<dbReference type="GO" id="GO:0008993">
    <property type="term" value="F:rhamnulokinase activity"/>
    <property type="evidence" value="ECO:0007669"/>
    <property type="project" value="InterPro"/>
</dbReference>
<dbReference type="InterPro" id="IPR018484">
    <property type="entry name" value="FGGY_N"/>
</dbReference>
<organism evidence="9 10">
    <name type="scientific">Pseudoprevotella muciniphila</name>
    <dbReference type="NCBI Taxonomy" id="2133944"/>
    <lineage>
        <taxon>Bacteria</taxon>
        <taxon>Pseudomonadati</taxon>
        <taxon>Bacteroidota</taxon>
        <taxon>Bacteroidia</taxon>
        <taxon>Bacteroidales</taxon>
        <taxon>Prevotellaceae</taxon>
        <taxon>Pseudoprevotella</taxon>
    </lineage>
</organism>
<dbReference type="EMBL" id="CP033459">
    <property type="protein sequence ID" value="QFQ12527.1"/>
    <property type="molecule type" value="Genomic_DNA"/>
</dbReference>